<feature type="transmembrane region" description="Helical" evidence="2">
    <location>
        <begin position="168"/>
        <end position="187"/>
    </location>
</feature>
<evidence type="ECO:0000313" key="6">
    <source>
        <dbReference type="Proteomes" id="UP001152797"/>
    </source>
</evidence>
<keyword evidence="2" id="KW-1133">Transmembrane helix</keyword>
<name>A0A9P1D9I4_9DINO</name>
<dbReference type="EMBL" id="CAMXCT020003547">
    <property type="protein sequence ID" value="CAL1158388.1"/>
    <property type="molecule type" value="Genomic_DNA"/>
</dbReference>
<keyword evidence="2" id="KW-0812">Transmembrane</keyword>
<dbReference type="EMBL" id="CAMXCT030003547">
    <property type="protein sequence ID" value="CAL4792325.1"/>
    <property type="molecule type" value="Genomic_DNA"/>
</dbReference>
<dbReference type="PANTHER" id="PTHR14969">
    <property type="entry name" value="SPHINGOSINE-1-PHOSPHATE PHOSPHOHYDROLASE"/>
    <property type="match status" value="1"/>
</dbReference>
<dbReference type="InterPro" id="IPR036938">
    <property type="entry name" value="PAP2/HPO_sf"/>
</dbReference>
<reference evidence="4" key="1">
    <citation type="submission" date="2022-10" db="EMBL/GenBank/DDBJ databases">
        <authorList>
            <person name="Chen Y."/>
            <person name="Dougan E. K."/>
            <person name="Chan C."/>
            <person name="Rhodes N."/>
            <person name="Thang M."/>
        </authorList>
    </citation>
    <scope>NUCLEOTIDE SEQUENCE</scope>
</reference>
<dbReference type="AlphaFoldDB" id="A0A9P1D9I4"/>
<protein>
    <submittedName>
        <fullName evidence="5">Phosphatidic acid phosphatase type 2/haloperoxidase domain-containing protein</fullName>
    </submittedName>
</protein>
<evidence type="ECO:0000259" key="3">
    <source>
        <dbReference type="Pfam" id="PF01569"/>
    </source>
</evidence>
<feature type="compositionally biased region" description="Basic and acidic residues" evidence="1">
    <location>
        <begin position="8"/>
        <end position="33"/>
    </location>
</feature>
<evidence type="ECO:0000313" key="5">
    <source>
        <dbReference type="EMBL" id="CAL4792325.1"/>
    </source>
</evidence>
<gene>
    <name evidence="4" type="ORF">C1SCF055_LOCUS30770</name>
</gene>
<dbReference type="SUPFAM" id="SSF48317">
    <property type="entry name" value="Acid phosphatase/Vanadium-dependent haloperoxidase"/>
    <property type="match status" value="1"/>
</dbReference>
<evidence type="ECO:0000256" key="1">
    <source>
        <dbReference type="SAM" id="MobiDB-lite"/>
    </source>
</evidence>
<comment type="caution">
    <text evidence="4">The sequence shown here is derived from an EMBL/GenBank/DDBJ whole genome shotgun (WGS) entry which is preliminary data.</text>
</comment>
<feature type="region of interest" description="Disordered" evidence="1">
    <location>
        <begin position="1"/>
        <end position="33"/>
    </location>
</feature>
<dbReference type="Gene3D" id="1.20.144.10">
    <property type="entry name" value="Phosphatidic acid phosphatase type 2/haloperoxidase"/>
    <property type="match status" value="1"/>
</dbReference>
<evidence type="ECO:0000256" key="2">
    <source>
        <dbReference type="SAM" id="Phobius"/>
    </source>
</evidence>
<sequence>MASTDEETGLKSGEKSEDQDLDPDRDPELKKNGGRFDSKKAILQVTWRFPVDFKDPLNIIALIYGYLPFVIPLVFFIDMVVERCFIAFYGLAVSGVVTLINEVILKELLKQPRPYGSANRKFNEKTKKWEMKPGMPSGHVLNATTTMVWCLLEVSLRGPGFDDHPFMTGKLLLLILICMAPVPWARIYNQDHSLAQCTVAGVLGVFAGLMAYWVRYHYFPLQAEKEWCVSKWCLVSGLR</sequence>
<reference evidence="5 6" key="2">
    <citation type="submission" date="2024-05" db="EMBL/GenBank/DDBJ databases">
        <authorList>
            <person name="Chen Y."/>
            <person name="Shah S."/>
            <person name="Dougan E. K."/>
            <person name="Thang M."/>
            <person name="Chan C."/>
        </authorList>
    </citation>
    <scope>NUCLEOTIDE SEQUENCE [LARGE SCALE GENOMIC DNA]</scope>
</reference>
<organism evidence="4">
    <name type="scientific">Cladocopium goreaui</name>
    <dbReference type="NCBI Taxonomy" id="2562237"/>
    <lineage>
        <taxon>Eukaryota</taxon>
        <taxon>Sar</taxon>
        <taxon>Alveolata</taxon>
        <taxon>Dinophyceae</taxon>
        <taxon>Suessiales</taxon>
        <taxon>Symbiodiniaceae</taxon>
        <taxon>Cladocopium</taxon>
    </lineage>
</organism>
<accession>A0A9P1D9I4</accession>
<feature type="domain" description="Phosphatidic acid phosphatase type 2/haloperoxidase" evidence="3">
    <location>
        <begin position="87"/>
        <end position="215"/>
    </location>
</feature>
<feature type="transmembrane region" description="Helical" evidence="2">
    <location>
        <begin position="193"/>
        <end position="214"/>
    </location>
</feature>
<dbReference type="InterPro" id="IPR000326">
    <property type="entry name" value="PAP2/HPO"/>
</dbReference>
<dbReference type="OrthoDB" id="302705at2759"/>
<keyword evidence="2" id="KW-0472">Membrane</keyword>
<proteinExistence type="predicted"/>
<keyword evidence="6" id="KW-1185">Reference proteome</keyword>
<feature type="transmembrane region" description="Helical" evidence="2">
    <location>
        <begin position="84"/>
        <end position="105"/>
    </location>
</feature>
<evidence type="ECO:0000313" key="4">
    <source>
        <dbReference type="EMBL" id="CAI4005013.1"/>
    </source>
</evidence>
<dbReference type="GO" id="GO:0042392">
    <property type="term" value="F:sphingosine-1-phosphate phosphatase activity"/>
    <property type="evidence" value="ECO:0007669"/>
    <property type="project" value="TreeGrafter"/>
</dbReference>
<dbReference type="EMBL" id="CAMXCT010003547">
    <property type="protein sequence ID" value="CAI4005013.1"/>
    <property type="molecule type" value="Genomic_DNA"/>
</dbReference>
<feature type="transmembrane region" description="Helical" evidence="2">
    <location>
        <begin position="57"/>
        <end position="77"/>
    </location>
</feature>
<dbReference type="PANTHER" id="PTHR14969:SF13">
    <property type="entry name" value="AT30094P"/>
    <property type="match status" value="1"/>
</dbReference>
<dbReference type="Pfam" id="PF01569">
    <property type="entry name" value="PAP2"/>
    <property type="match status" value="1"/>
</dbReference>
<dbReference type="Proteomes" id="UP001152797">
    <property type="component" value="Unassembled WGS sequence"/>
</dbReference>